<dbReference type="OrthoDB" id="5294582at2"/>
<evidence type="ECO:0000259" key="3">
    <source>
        <dbReference type="Pfam" id="PF13719"/>
    </source>
</evidence>
<dbReference type="Proteomes" id="UP000194161">
    <property type="component" value="Chromosome"/>
</dbReference>
<evidence type="ECO:0000313" key="4">
    <source>
        <dbReference type="EMBL" id="ARP96613.1"/>
    </source>
</evidence>
<feature type="domain" description="Zinc finger/thioredoxin putative" evidence="3">
    <location>
        <begin position="3"/>
        <end position="37"/>
    </location>
</feature>
<dbReference type="STRING" id="463040.CAL15_20950"/>
<dbReference type="KEGG" id="bgm:CAL15_20950"/>
<sequence length="427" mass="45860">MPITRCPQCRTAFRVVADQLRVRNGLVRCGVCNTVFDGRAAIEDAAAAQAPARPAAVPPAAAPAAPPAPVTRAPAAQPAQPAAPELPVAAVVDVPPPAVLRGRARNESPVSPTPAEHPSRQDRILHAQRPAAAPPAWQAGRTPDEPPAVLRGRASHRHEPGMAAEPSPALHDRADERHDDPEDEDGWTAEPVMRERGIHAPPPYRGPGRSEPGLANAHADDDEDAEPAEEPVYGDSRTRYSSATDSGRAPPDFLDQDRIDSQRIWRRALGWACALGLLALVLQLVYVYRTPIALSAPTLRPVLSGVCQVLGCTVGYARRIERISIVSSSLRPPTGASQAEDDGRSRLVLTVVIRNRYDREQHWPALMLDLTDLSDTVVARKAILPEQYLPPGQADGPLGAGAEVTLTIPIQVNALQVNGYQLDKFFP</sequence>
<reference evidence="4 5" key="1">
    <citation type="submission" date="2017-05" db="EMBL/GenBank/DDBJ databases">
        <title>Complete and WGS of Bordetella genogroups.</title>
        <authorList>
            <person name="Spilker T."/>
            <person name="LiPuma J."/>
        </authorList>
    </citation>
    <scope>NUCLEOTIDE SEQUENCE [LARGE SCALE GENOMIC DNA]</scope>
    <source>
        <strain evidence="4 5">AU7206</strain>
    </source>
</reference>
<dbReference type="Pfam" id="PF11906">
    <property type="entry name" value="DUF3426"/>
    <property type="match status" value="1"/>
</dbReference>
<dbReference type="InterPro" id="IPR021834">
    <property type="entry name" value="DUF3426"/>
</dbReference>
<feature type="compositionally biased region" description="Basic and acidic residues" evidence="1">
    <location>
        <begin position="170"/>
        <end position="180"/>
    </location>
</feature>
<proteinExistence type="predicted"/>
<dbReference type="EMBL" id="CP021111">
    <property type="protein sequence ID" value="ARP96613.1"/>
    <property type="molecule type" value="Genomic_DNA"/>
</dbReference>
<dbReference type="Pfam" id="PF13719">
    <property type="entry name" value="Zn_ribbon_5"/>
    <property type="match status" value="1"/>
</dbReference>
<keyword evidence="2" id="KW-0472">Membrane</keyword>
<feature type="transmembrane region" description="Helical" evidence="2">
    <location>
        <begin position="268"/>
        <end position="288"/>
    </location>
</feature>
<evidence type="ECO:0000256" key="1">
    <source>
        <dbReference type="SAM" id="MobiDB-lite"/>
    </source>
</evidence>
<protein>
    <recommendedName>
        <fullName evidence="3">Zinc finger/thioredoxin putative domain-containing protein</fullName>
    </recommendedName>
</protein>
<feature type="compositionally biased region" description="Pro residues" evidence="1">
    <location>
        <begin position="57"/>
        <end position="69"/>
    </location>
</feature>
<feature type="region of interest" description="Disordered" evidence="1">
    <location>
        <begin position="57"/>
        <end position="82"/>
    </location>
</feature>
<dbReference type="InterPro" id="IPR011723">
    <property type="entry name" value="Znf/thioredoxin_put"/>
</dbReference>
<keyword evidence="2" id="KW-0812">Transmembrane</keyword>
<feature type="compositionally biased region" description="Low complexity" evidence="1">
    <location>
        <begin position="127"/>
        <end position="139"/>
    </location>
</feature>
<evidence type="ECO:0000313" key="5">
    <source>
        <dbReference type="Proteomes" id="UP000194161"/>
    </source>
</evidence>
<dbReference type="RefSeq" id="WP_086080261.1">
    <property type="nucleotide sequence ID" value="NZ_CP021111.1"/>
</dbReference>
<gene>
    <name evidence="4" type="ORF">CAL15_20950</name>
</gene>
<dbReference type="AlphaFoldDB" id="A0A1W6ZGS8"/>
<feature type="compositionally biased region" description="Acidic residues" evidence="1">
    <location>
        <begin position="220"/>
        <end position="229"/>
    </location>
</feature>
<feature type="compositionally biased region" description="Low complexity" evidence="1">
    <location>
        <begin position="70"/>
        <end position="82"/>
    </location>
</feature>
<name>A0A1W6ZGS8_9BORD</name>
<feature type="region of interest" description="Disordered" evidence="1">
    <location>
        <begin position="101"/>
        <end position="255"/>
    </location>
</feature>
<organism evidence="4 5">
    <name type="scientific">Bordetella genomosp. 13</name>
    <dbReference type="NCBI Taxonomy" id="463040"/>
    <lineage>
        <taxon>Bacteria</taxon>
        <taxon>Pseudomonadati</taxon>
        <taxon>Pseudomonadota</taxon>
        <taxon>Betaproteobacteria</taxon>
        <taxon>Burkholderiales</taxon>
        <taxon>Alcaligenaceae</taxon>
        <taxon>Bordetella</taxon>
    </lineage>
</organism>
<keyword evidence="2" id="KW-1133">Transmembrane helix</keyword>
<dbReference type="NCBIfam" id="TIGR02098">
    <property type="entry name" value="MJ0042_CXXC"/>
    <property type="match status" value="1"/>
</dbReference>
<accession>A0A1W6ZGS8</accession>
<keyword evidence="5" id="KW-1185">Reference proteome</keyword>
<evidence type="ECO:0000256" key="2">
    <source>
        <dbReference type="SAM" id="Phobius"/>
    </source>
</evidence>